<dbReference type="STRING" id="455432.AWN90_07460"/>
<proteinExistence type="predicted"/>
<keyword evidence="2" id="KW-1185">Reference proteome</keyword>
<dbReference type="EMBL" id="LWGR01000019">
    <property type="protein sequence ID" value="KZM69609.1"/>
    <property type="molecule type" value="Genomic_DNA"/>
</dbReference>
<protein>
    <submittedName>
        <fullName evidence="1">Uncharacterized protein</fullName>
    </submittedName>
</protein>
<sequence length="200" mass="22966">MPFGGTPFDGDRFRCREALRLTDLLLSYFEYRRSHFVRRLANLPQFLAELTCRIARLEDLQLAFQYRLPKRRQLPFAGRLALHELLTLALTQEVELLLARNLVFVPLHQLSFLLDKPRYVALQGPDPVSIYSACLVTLWFTNRQVRELGGGGTLGSTGRRLFRFVDLRAFEFVDRSVFWLPDVGPLGSTTRGMHGLLVLS</sequence>
<name>A0A164INS2_9NOCA</name>
<accession>A0A164INS2</accession>
<organism evidence="1 2">
    <name type="scientific">Nocardia terpenica</name>
    <dbReference type="NCBI Taxonomy" id="455432"/>
    <lineage>
        <taxon>Bacteria</taxon>
        <taxon>Bacillati</taxon>
        <taxon>Actinomycetota</taxon>
        <taxon>Actinomycetes</taxon>
        <taxon>Mycobacteriales</taxon>
        <taxon>Nocardiaceae</taxon>
        <taxon>Nocardia</taxon>
    </lineage>
</organism>
<reference evidence="1 2" key="1">
    <citation type="submission" date="2016-04" db="EMBL/GenBank/DDBJ databases">
        <authorList>
            <person name="Evans L.H."/>
            <person name="Alamgir A."/>
            <person name="Owens N."/>
            <person name="Weber N.D."/>
            <person name="Virtaneva K."/>
            <person name="Barbian K."/>
            <person name="Babar A."/>
            <person name="Rosenke K."/>
        </authorList>
    </citation>
    <scope>NUCLEOTIDE SEQUENCE [LARGE SCALE GENOMIC DNA]</scope>
    <source>
        <strain evidence="1 2">IFM 0406</strain>
    </source>
</reference>
<dbReference type="Proteomes" id="UP000076512">
    <property type="component" value="Unassembled WGS sequence"/>
</dbReference>
<evidence type="ECO:0000313" key="1">
    <source>
        <dbReference type="EMBL" id="KZM69609.1"/>
    </source>
</evidence>
<gene>
    <name evidence="1" type="ORF">AWN90_07460</name>
</gene>
<dbReference type="AlphaFoldDB" id="A0A164INS2"/>
<evidence type="ECO:0000313" key="2">
    <source>
        <dbReference type="Proteomes" id="UP000076512"/>
    </source>
</evidence>
<comment type="caution">
    <text evidence="1">The sequence shown here is derived from an EMBL/GenBank/DDBJ whole genome shotgun (WGS) entry which is preliminary data.</text>
</comment>